<dbReference type="EMBL" id="JBHSBB010000011">
    <property type="protein sequence ID" value="MFC4033153.1"/>
    <property type="molecule type" value="Genomic_DNA"/>
</dbReference>
<dbReference type="RefSeq" id="WP_386430251.1">
    <property type="nucleotide sequence ID" value="NZ_JBHSBB010000011.1"/>
</dbReference>
<dbReference type="PANTHER" id="PTHR45527:SF14">
    <property type="entry name" value="PLIPASTATIN SYNTHASE SUBUNIT B"/>
    <property type="match status" value="1"/>
</dbReference>
<comment type="caution">
    <text evidence="2">The sequence shown here is derived from an EMBL/GenBank/DDBJ whole genome shotgun (WGS) entry which is preliminary data.</text>
</comment>
<protein>
    <submittedName>
        <fullName evidence="2">Condensation domain-containing protein</fullName>
    </submittedName>
</protein>
<dbReference type="Proteomes" id="UP001595765">
    <property type="component" value="Unassembled WGS sequence"/>
</dbReference>
<evidence type="ECO:0000313" key="3">
    <source>
        <dbReference type="Proteomes" id="UP001595765"/>
    </source>
</evidence>
<dbReference type="SUPFAM" id="SSF52777">
    <property type="entry name" value="CoA-dependent acyltransferases"/>
    <property type="match status" value="2"/>
</dbReference>
<dbReference type="Gene3D" id="3.30.559.30">
    <property type="entry name" value="Nonribosomal peptide synthetase, condensation domain"/>
    <property type="match status" value="1"/>
</dbReference>
<evidence type="ECO:0000313" key="2">
    <source>
        <dbReference type="EMBL" id="MFC4033153.1"/>
    </source>
</evidence>
<name>A0ABV8HM98_9ACTN</name>
<sequence>MASDQHPADRPAAVRLPLSAAQRDIWLAHDADRTGRRYTIGDSREILGPIDADVLADSWYQLAREADVLRIRGTEQDDDGIWQLIDPEPGDRRLVRVDVSEADDPLAAARAWMAADIAVPVDLAGGRLSSHALLKLADDRFVYYQSYHHLLVDGMGAALLDSRLIELYEQAMAGEPWGPSPFGALADVLAEDSGYRASPSAADDRAYWSERLADLPETPRIGEGRTAGHEQTATPFVRRTVFVDSADTELIKTFARGRRAPWTMLVVALVAAYVHRAGGGHDELVLGLPITGRTTELGRRTPSMSSNVLPVRVRVGRGESFADLVAAVVREVRAGLKHQRTRYEDMCRDLGIDKSERRITAPLVNIMAFVPGITFGGHPTIQHNLSNGPVEDLAIAVYDLGPELGLRIDFDAAPEVCDLDAIAAHQDRFRRFIDTALAAPESPLGALPVLDAEERRSVLSVWNGAAADVEDASL</sequence>
<dbReference type="PANTHER" id="PTHR45527">
    <property type="entry name" value="NONRIBOSOMAL PEPTIDE SYNTHETASE"/>
    <property type="match status" value="1"/>
</dbReference>
<reference evidence="3" key="1">
    <citation type="journal article" date="2019" name="Int. J. Syst. Evol. Microbiol.">
        <title>The Global Catalogue of Microorganisms (GCM) 10K type strain sequencing project: providing services to taxonomists for standard genome sequencing and annotation.</title>
        <authorList>
            <consortium name="The Broad Institute Genomics Platform"/>
            <consortium name="The Broad Institute Genome Sequencing Center for Infectious Disease"/>
            <person name="Wu L."/>
            <person name="Ma J."/>
        </authorList>
    </citation>
    <scope>NUCLEOTIDE SEQUENCE [LARGE SCALE GENOMIC DNA]</scope>
    <source>
        <strain evidence="3">CGMCC 4.7237</strain>
    </source>
</reference>
<gene>
    <name evidence="2" type="ORF">ACFO3J_16900</name>
</gene>
<accession>A0ABV8HM98</accession>
<organism evidence="2 3">
    <name type="scientific">Streptomyces polygonati</name>
    <dbReference type="NCBI Taxonomy" id="1617087"/>
    <lineage>
        <taxon>Bacteria</taxon>
        <taxon>Bacillati</taxon>
        <taxon>Actinomycetota</taxon>
        <taxon>Actinomycetes</taxon>
        <taxon>Kitasatosporales</taxon>
        <taxon>Streptomycetaceae</taxon>
        <taxon>Streptomyces</taxon>
    </lineage>
</organism>
<dbReference type="Pfam" id="PF00668">
    <property type="entry name" value="Condensation"/>
    <property type="match status" value="1"/>
</dbReference>
<dbReference type="InterPro" id="IPR001242">
    <property type="entry name" value="Condensation_dom"/>
</dbReference>
<dbReference type="InterPro" id="IPR023213">
    <property type="entry name" value="CAT-like_dom_sf"/>
</dbReference>
<feature type="non-terminal residue" evidence="2">
    <location>
        <position position="474"/>
    </location>
</feature>
<feature type="domain" description="Condensation" evidence="1">
    <location>
        <begin position="16"/>
        <end position="457"/>
    </location>
</feature>
<proteinExistence type="predicted"/>
<evidence type="ECO:0000259" key="1">
    <source>
        <dbReference type="Pfam" id="PF00668"/>
    </source>
</evidence>
<keyword evidence="3" id="KW-1185">Reference proteome</keyword>
<dbReference type="Gene3D" id="3.30.559.10">
    <property type="entry name" value="Chloramphenicol acetyltransferase-like domain"/>
    <property type="match status" value="1"/>
</dbReference>